<keyword evidence="2" id="KW-0378">Hydrolase</keyword>
<dbReference type="eggNOG" id="COG0388">
    <property type="taxonomic scope" value="Bacteria"/>
</dbReference>
<organism evidence="4 5">
    <name type="scientific">Nitratireductor basaltis</name>
    <dbReference type="NCBI Taxonomy" id="472175"/>
    <lineage>
        <taxon>Bacteria</taxon>
        <taxon>Pseudomonadati</taxon>
        <taxon>Pseudomonadota</taxon>
        <taxon>Alphaproteobacteria</taxon>
        <taxon>Hyphomicrobiales</taxon>
        <taxon>Phyllobacteriaceae</taxon>
        <taxon>Nitratireductor</taxon>
    </lineage>
</organism>
<comment type="similarity">
    <text evidence="1">Belongs to the carbon-nitrogen hydrolase superfamily. NIT1/NIT2 family.</text>
</comment>
<dbReference type="SUPFAM" id="SSF56317">
    <property type="entry name" value="Carbon-nitrogen hydrolase"/>
    <property type="match status" value="1"/>
</dbReference>
<comment type="caution">
    <text evidence="4">The sequence shown here is derived from an EMBL/GenBank/DDBJ whole genome shotgun (WGS) entry which is preliminary data.</text>
</comment>
<sequence>MKISVVQMNSQDDKAKNIADASRLIRSAVEQDSPDLVVLPETFTYMGGTVESRRAHAETFPDGEAYRAMSALAAELKVNIHAGSMAEAAGEKCYNTTIVFNREGKEIARYRKIHLFDVNVPGGNSYLESDTMKRGEEVVVYDLEGVKVGCAICYDLRFPELFRKLRDKGAQLIVLPAAFTLQTGKDHWEQLLCARAIETQSYVAASAQIFGHDEGRKLCFGHSLVIDPWGVTIADCSDRIGHASATIDPDYAEQIRKAMPVADHHVVA</sequence>
<dbReference type="GO" id="GO:0016811">
    <property type="term" value="F:hydrolase activity, acting on carbon-nitrogen (but not peptide) bonds, in linear amides"/>
    <property type="evidence" value="ECO:0007669"/>
    <property type="project" value="InterPro"/>
</dbReference>
<feature type="domain" description="CN hydrolase" evidence="3">
    <location>
        <begin position="1"/>
        <end position="249"/>
    </location>
</feature>
<dbReference type="Proteomes" id="UP000053675">
    <property type="component" value="Unassembled WGS sequence"/>
</dbReference>
<dbReference type="PANTHER" id="PTHR23088">
    <property type="entry name" value="NITRILASE-RELATED"/>
    <property type="match status" value="1"/>
</dbReference>
<evidence type="ECO:0000313" key="4">
    <source>
        <dbReference type="EMBL" id="KFB09291.1"/>
    </source>
</evidence>
<keyword evidence="4" id="KW-0449">Lipoprotein</keyword>
<dbReference type="PANTHER" id="PTHR23088:SF27">
    <property type="entry name" value="DEAMINATED GLUTATHIONE AMIDASE"/>
    <property type="match status" value="1"/>
</dbReference>
<evidence type="ECO:0000313" key="5">
    <source>
        <dbReference type="Proteomes" id="UP000053675"/>
    </source>
</evidence>
<protein>
    <submittedName>
        <fullName evidence="4">Nitrilase/cyanide hydratase and apolipoprotein N-acyltransferase</fullName>
    </submittedName>
</protein>
<name>A0A084U8K5_9HYPH</name>
<dbReference type="AlphaFoldDB" id="A0A084U8K5"/>
<keyword evidence="4" id="KW-0012">Acyltransferase</keyword>
<evidence type="ECO:0000259" key="3">
    <source>
        <dbReference type="PROSITE" id="PS50263"/>
    </source>
</evidence>
<dbReference type="RefSeq" id="WP_081871055.1">
    <property type="nucleotide sequence ID" value="NZ_JMQM01000001.1"/>
</dbReference>
<dbReference type="GO" id="GO:0016746">
    <property type="term" value="F:acyltransferase activity"/>
    <property type="evidence" value="ECO:0007669"/>
    <property type="project" value="UniProtKB-KW"/>
</dbReference>
<dbReference type="CDD" id="cd07572">
    <property type="entry name" value="nit"/>
    <property type="match status" value="1"/>
</dbReference>
<dbReference type="Gene3D" id="3.60.110.10">
    <property type="entry name" value="Carbon-nitrogen hydrolase"/>
    <property type="match status" value="1"/>
</dbReference>
<dbReference type="InterPro" id="IPR001110">
    <property type="entry name" value="UPF0012_CS"/>
</dbReference>
<dbReference type="OrthoDB" id="9811121at2"/>
<dbReference type="InterPro" id="IPR036526">
    <property type="entry name" value="C-N_Hydrolase_sf"/>
</dbReference>
<dbReference type="PROSITE" id="PS50263">
    <property type="entry name" value="CN_HYDROLASE"/>
    <property type="match status" value="1"/>
</dbReference>
<dbReference type="InterPro" id="IPR003010">
    <property type="entry name" value="C-N_Hydrolase"/>
</dbReference>
<accession>A0A084U8K5</accession>
<dbReference type="PATRIC" id="fig|472175.3.peg.316"/>
<evidence type="ECO:0000256" key="1">
    <source>
        <dbReference type="ARBA" id="ARBA00010613"/>
    </source>
</evidence>
<dbReference type="PROSITE" id="PS01227">
    <property type="entry name" value="UPF0012"/>
    <property type="match status" value="1"/>
</dbReference>
<evidence type="ECO:0000256" key="2">
    <source>
        <dbReference type="ARBA" id="ARBA00022801"/>
    </source>
</evidence>
<dbReference type="InterPro" id="IPR045254">
    <property type="entry name" value="Nit1/2_C-N_Hydrolase"/>
</dbReference>
<reference evidence="4 5" key="1">
    <citation type="submission" date="2014-05" db="EMBL/GenBank/DDBJ databases">
        <title>Draft Genome Sequence of Nitratireductor basaltis Strain UMTGB225, A Marine Bacterium Isolated from Green Barrel Tunicate.</title>
        <authorList>
            <person name="Gan H.Y."/>
        </authorList>
    </citation>
    <scope>NUCLEOTIDE SEQUENCE [LARGE SCALE GENOMIC DNA]</scope>
    <source>
        <strain evidence="4 5">UMTGB225</strain>
    </source>
</reference>
<gene>
    <name evidence="4" type="ORF">EL18_00306</name>
</gene>
<proteinExistence type="inferred from homology"/>
<keyword evidence="4" id="KW-0808">Transferase</keyword>
<dbReference type="EMBL" id="JMQM01000001">
    <property type="protein sequence ID" value="KFB09291.1"/>
    <property type="molecule type" value="Genomic_DNA"/>
</dbReference>
<dbReference type="STRING" id="472175.EL18_00306"/>
<dbReference type="Pfam" id="PF00795">
    <property type="entry name" value="CN_hydrolase"/>
    <property type="match status" value="1"/>
</dbReference>
<keyword evidence="5" id="KW-1185">Reference proteome</keyword>